<dbReference type="Proteomes" id="UP000001542">
    <property type="component" value="Unassembled WGS sequence"/>
</dbReference>
<evidence type="ECO:0000313" key="2">
    <source>
        <dbReference type="Proteomes" id="UP000001542"/>
    </source>
</evidence>
<dbReference type="KEGG" id="tva:4773745"/>
<keyword evidence="2" id="KW-1185">Reference proteome</keyword>
<sequence>MENAELLKDIHPSFHVAATKVYVNEVVQKVNTHGVLQERILIVTNSGIFLLQQRTFPRSYYVSRIIPFSQLVLIIVDESTMQFYCGGVTMKLRHPKHVQIASIVYSVRVGLFGDKPRPAKIEIAESVQDSFGTSDFDFESDSILGDSFLSLALTVPAKKYHADSVAEYREMLKRSQAAIYITPEIASSAYAMAFGWAISLHPELLQLEFDDVSIFSFATILNTILDQSTSLHSLIFKNVSFVGEFQLQPSFKNNMAQTMELTFSQCDLTSNNFFQFFEKLTKFRFDFSALTFDSCTFTITTFDSIMKCITSNKSFENLCKLYFSKLSNISGFVHTTILSLFGSSFMKNSKTIKSLSFVGCGLNVNQIVAGIFRNSTPIEELNLSGNKILMNAEIECITNLHNVTSIDFSECQFTGSSLHTVLSLLSKPIASHINFFGLDKIILDEGGWNLFFNKIKKFSISCRRLSFVGNPMNYQQATAFCEFISKQKSLKEISISTAGFDGPTVELFANCFKSMELDRIDLINEENAQEHASINPIIKAVTCVKVLHLENQGGGENLLNEVQDLAQHGKLIDLCCDGCNPQSINSIYNFCQNLMTTRLSSANWPERDIKNIILKLQIKERGANKQKMEGLKTEFIKRMGSKKKIVPLPSTPVTNKRNVDATLSKRDVNIENIIKECLNIKSGSLKEPLIDALTEINNIISIEYLYADN</sequence>
<dbReference type="VEuPathDB" id="TrichDB:TVAGG3_0940510"/>
<dbReference type="RefSeq" id="XP_001327961.1">
    <property type="nucleotide sequence ID" value="XM_001327926.1"/>
</dbReference>
<reference evidence="1" key="2">
    <citation type="journal article" date="2007" name="Science">
        <title>Draft genome sequence of the sexually transmitted pathogen Trichomonas vaginalis.</title>
        <authorList>
            <person name="Carlton J.M."/>
            <person name="Hirt R.P."/>
            <person name="Silva J.C."/>
            <person name="Delcher A.L."/>
            <person name="Schatz M."/>
            <person name="Zhao Q."/>
            <person name="Wortman J.R."/>
            <person name="Bidwell S.L."/>
            <person name="Alsmark U.C.M."/>
            <person name="Besteiro S."/>
            <person name="Sicheritz-Ponten T."/>
            <person name="Noel C.J."/>
            <person name="Dacks J.B."/>
            <person name="Foster P.G."/>
            <person name="Simillion C."/>
            <person name="Van de Peer Y."/>
            <person name="Miranda-Saavedra D."/>
            <person name="Barton G.J."/>
            <person name="Westrop G.D."/>
            <person name="Mueller S."/>
            <person name="Dessi D."/>
            <person name="Fiori P.L."/>
            <person name="Ren Q."/>
            <person name="Paulsen I."/>
            <person name="Zhang H."/>
            <person name="Bastida-Corcuera F.D."/>
            <person name="Simoes-Barbosa A."/>
            <person name="Brown M.T."/>
            <person name="Hayes R.D."/>
            <person name="Mukherjee M."/>
            <person name="Okumura C.Y."/>
            <person name="Schneider R."/>
            <person name="Smith A.J."/>
            <person name="Vanacova S."/>
            <person name="Villalvazo M."/>
            <person name="Haas B.J."/>
            <person name="Pertea M."/>
            <person name="Feldblyum T.V."/>
            <person name="Utterback T.R."/>
            <person name="Shu C.L."/>
            <person name="Osoegawa K."/>
            <person name="de Jong P.J."/>
            <person name="Hrdy I."/>
            <person name="Horvathova L."/>
            <person name="Zubacova Z."/>
            <person name="Dolezal P."/>
            <person name="Malik S.B."/>
            <person name="Logsdon J.M. Jr."/>
            <person name="Henze K."/>
            <person name="Gupta A."/>
            <person name="Wang C.C."/>
            <person name="Dunne R.L."/>
            <person name="Upcroft J.A."/>
            <person name="Upcroft P."/>
            <person name="White O."/>
            <person name="Salzberg S.L."/>
            <person name="Tang P."/>
            <person name="Chiu C.-H."/>
            <person name="Lee Y.-S."/>
            <person name="Embley T.M."/>
            <person name="Coombs G.H."/>
            <person name="Mottram J.C."/>
            <person name="Tachezy J."/>
            <person name="Fraser-Liggett C.M."/>
            <person name="Johnson P.J."/>
        </authorList>
    </citation>
    <scope>NUCLEOTIDE SEQUENCE [LARGE SCALE GENOMIC DNA]</scope>
    <source>
        <strain evidence="1">G3</strain>
    </source>
</reference>
<organism evidence="1 2">
    <name type="scientific">Trichomonas vaginalis (strain ATCC PRA-98 / G3)</name>
    <dbReference type="NCBI Taxonomy" id="412133"/>
    <lineage>
        <taxon>Eukaryota</taxon>
        <taxon>Metamonada</taxon>
        <taxon>Parabasalia</taxon>
        <taxon>Trichomonadida</taxon>
        <taxon>Trichomonadidae</taxon>
        <taxon>Trichomonas</taxon>
    </lineage>
</organism>
<accession>A2DV11</accession>
<dbReference type="SUPFAM" id="SSF52047">
    <property type="entry name" value="RNI-like"/>
    <property type="match status" value="1"/>
</dbReference>
<gene>
    <name evidence="1" type="ORF">TVAG_187890</name>
</gene>
<dbReference type="EMBL" id="DS113251">
    <property type="protein sequence ID" value="EAY15738.1"/>
    <property type="molecule type" value="Genomic_DNA"/>
</dbReference>
<reference evidence="1" key="1">
    <citation type="submission" date="2006-10" db="EMBL/GenBank/DDBJ databases">
        <authorList>
            <person name="Amadeo P."/>
            <person name="Zhao Q."/>
            <person name="Wortman J."/>
            <person name="Fraser-Liggett C."/>
            <person name="Carlton J."/>
        </authorList>
    </citation>
    <scope>NUCLEOTIDE SEQUENCE</scope>
    <source>
        <strain evidence="1">G3</strain>
    </source>
</reference>
<dbReference type="InParanoid" id="A2DV11"/>
<dbReference type="Gene3D" id="3.80.10.10">
    <property type="entry name" value="Ribonuclease Inhibitor"/>
    <property type="match status" value="2"/>
</dbReference>
<proteinExistence type="predicted"/>
<protein>
    <recommendedName>
        <fullName evidence="3">Leucine Rich Repeat family protein</fullName>
    </recommendedName>
</protein>
<dbReference type="OrthoDB" id="10616824at2759"/>
<dbReference type="VEuPathDB" id="TrichDB:TVAG_187890"/>
<dbReference type="AlphaFoldDB" id="A2DV11"/>
<dbReference type="SMR" id="A2DV11"/>
<evidence type="ECO:0008006" key="3">
    <source>
        <dbReference type="Google" id="ProtNLM"/>
    </source>
</evidence>
<dbReference type="InterPro" id="IPR032675">
    <property type="entry name" value="LRR_dom_sf"/>
</dbReference>
<name>A2DV11_TRIV3</name>
<evidence type="ECO:0000313" key="1">
    <source>
        <dbReference type="EMBL" id="EAY15738.1"/>
    </source>
</evidence>